<evidence type="ECO:0000256" key="1">
    <source>
        <dbReference type="ARBA" id="ARBA00000707"/>
    </source>
</evidence>
<dbReference type="InterPro" id="IPR038765">
    <property type="entry name" value="Papain-like_cys_pep_sf"/>
</dbReference>
<dbReference type="CDD" id="cd22749">
    <property type="entry name" value="Otubain_C65"/>
    <property type="match status" value="1"/>
</dbReference>
<keyword evidence="12" id="KW-1185">Reference proteome</keyword>
<dbReference type="Gene3D" id="1.20.1300.20">
    <property type="entry name" value="Peptidase C65 Otubain, subdomain 2"/>
    <property type="match status" value="1"/>
</dbReference>
<dbReference type="WBParaSite" id="Csp11.Scaffold629.g15846.t1">
    <property type="protein sequence ID" value="Csp11.Scaffold629.g15846.t1"/>
    <property type="gene ID" value="Csp11.Scaffold629.g15846"/>
</dbReference>
<dbReference type="PROSITE" id="PS50802">
    <property type="entry name" value="OTU"/>
    <property type="match status" value="1"/>
</dbReference>
<dbReference type="eggNOG" id="KOG3991">
    <property type="taxonomic scope" value="Eukaryota"/>
</dbReference>
<feature type="active site" evidence="9">
    <location>
        <position position="87"/>
    </location>
</feature>
<sequence>MLQTDMVHGSSENQTTSTEAITEDEILLQDQQLKRIEDEQKSAPLVGDKCSLFSLVALYDPDTSSAFFSKANELTEVYSDIRFIRGDGNCFYRAVLVGLVEIMLADKEKLRKFITSSKEWTEKLVKLGFPDWTCTDFCEFFIEFLQNIYDGKDNADAVFKNLNDDNTANYLLMFFRLITSGHLKENAAHYEPFIGEGLTLAQYCETEIEAMWKESDHLAIIALVKATNIRLRIEYMDRSEAPNGGWHHNLPDGNDDASFVPDITLLYRPGHYDLIYKKPAVAS</sequence>
<dbReference type="InterPro" id="IPR042467">
    <property type="entry name" value="Peptidase_C65_otubain_sub2"/>
</dbReference>
<evidence type="ECO:0000313" key="13">
    <source>
        <dbReference type="WBParaSite" id="Csp11.Scaffold629.g15846.t1"/>
    </source>
</evidence>
<dbReference type="GO" id="GO:0004843">
    <property type="term" value="F:cysteine-type deubiquitinase activity"/>
    <property type="evidence" value="ECO:0007669"/>
    <property type="project" value="UniProtKB-UniRule"/>
</dbReference>
<evidence type="ECO:0000259" key="11">
    <source>
        <dbReference type="PROSITE" id="PS50802"/>
    </source>
</evidence>
<keyword evidence="5 8" id="KW-0378">Hydrolase</keyword>
<comment type="similarity">
    <text evidence="2 8">Belongs to the peptidase C65 family.</text>
</comment>
<evidence type="ECO:0000256" key="5">
    <source>
        <dbReference type="ARBA" id="ARBA00022801"/>
    </source>
</evidence>
<dbReference type="Proteomes" id="UP000095282">
    <property type="component" value="Unplaced"/>
</dbReference>
<dbReference type="FunFam" id="1.20.1300.20:FF:000005">
    <property type="entry name" value="Ubiquitin thioesterase otubain-like"/>
    <property type="match status" value="1"/>
</dbReference>
<dbReference type="STRING" id="1561998.A0A1I7U878"/>
<dbReference type="GO" id="GO:0071108">
    <property type="term" value="P:protein K48-linked deubiquitination"/>
    <property type="evidence" value="ECO:0007669"/>
    <property type="project" value="TreeGrafter"/>
</dbReference>
<evidence type="ECO:0000256" key="6">
    <source>
        <dbReference type="ARBA" id="ARBA00022807"/>
    </source>
</evidence>
<evidence type="ECO:0000256" key="3">
    <source>
        <dbReference type="ARBA" id="ARBA00022670"/>
    </source>
</evidence>
<organism evidence="12 13">
    <name type="scientific">Caenorhabditis tropicalis</name>
    <dbReference type="NCBI Taxonomy" id="1561998"/>
    <lineage>
        <taxon>Eukaryota</taxon>
        <taxon>Metazoa</taxon>
        <taxon>Ecdysozoa</taxon>
        <taxon>Nematoda</taxon>
        <taxon>Chromadorea</taxon>
        <taxon>Rhabditida</taxon>
        <taxon>Rhabditina</taxon>
        <taxon>Rhabditomorpha</taxon>
        <taxon>Rhabditoidea</taxon>
        <taxon>Rhabditidae</taxon>
        <taxon>Peloderinae</taxon>
        <taxon>Caenorhabditis</taxon>
    </lineage>
</organism>
<dbReference type="Gene3D" id="3.30.200.60">
    <property type="entry name" value="Peptidase C65 Otubain, subdomain 1"/>
    <property type="match status" value="1"/>
</dbReference>
<feature type="site" description="Interacts with free ubiquitin" evidence="10">
    <location>
        <position position="267"/>
    </location>
</feature>
<evidence type="ECO:0000256" key="9">
    <source>
        <dbReference type="PIRSR" id="PIRSR013503-1"/>
    </source>
</evidence>
<evidence type="ECO:0000256" key="4">
    <source>
        <dbReference type="ARBA" id="ARBA00022786"/>
    </source>
</evidence>
<evidence type="ECO:0000313" key="12">
    <source>
        <dbReference type="Proteomes" id="UP000095282"/>
    </source>
</evidence>
<dbReference type="PANTHER" id="PTHR12931">
    <property type="entry name" value="UBIQUITIN THIOLESTERASE PROTEIN OTUB"/>
    <property type="match status" value="1"/>
</dbReference>
<dbReference type="EC" id="3.4.19.12" evidence="8"/>
<evidence type="ECO:0000256" key="8">
    <source>
        <dbReference type="PIRNR" id="PIRNR013503"/>
    </source>
</evidence>
<dbReference type="Pfam" id="PF10275">
    <property type="entry name" value="Peptidase_C65"/>
    <property type="match status" value="1"/>
</dbReference>
<evidence type="ECO:0000256" key="7">
    <source>
        <dbReference type="ARBA" id="ARBA00057926"/>
    </source>
</evidence>
<feature type="site" description="Interacts with free ubiquitin" evidence="10">
    <location>
        <position position="272"/>
    </location>
</feature>
<protein>
    <recommendedName>
        <fullName evidence="8">Ubiquitin thioesterase</fullName>
        <ecNumber evidence="8">3.4.19.12</ecNumber>
    </recommendedName>
</protein>
<dbReference type="GO" id="GO:0043130">
    <property type="term" value="F:ubiquitin binding"/>
    <property type="evidence" value="ECO:0007669"/>
    <property type="project" value="UniProtKB-UniRule"/>
</dbReference>
<dbReference type="SUPFAM" id="SSF54001">
    <property type="entry name" value="Cysteine proteinases"/>
    <property type="match status" value="1"/>
</dbReference>
<proteinExistence type="inferred from homology"/>
<feature type="active site" description="Nucleophile" evidence="9">
    <location>
        <position position="90"/>
    </location>
</feature>
<dbReference type="InterPro" id="IPR003323">
    <property type="entry name" value="OTU_dom"/>
</dbReference>
<feature type="site" description="Interacts with free ubiquitin" evidence="10">
    <location>
        <position position="237"/>
    </location>
</feature>
<feature type="site" description="Interacts with free ubiquitin" evidence="10">
    <location>
        <position position="235"/>
    </location>
</feature>
<evidence type="ECO:0000256" key="2">
    <source>
        <dbReference type="ARBA" id="ARBA00006579"/>
    </source>
</evidence>
<dbReference type="GO" id="GO:0006508">
    <property type="term" value="P:proteolysis"/>
    <property type="evidence" value="ECO:0007669"/>
    <property type="project" value="UniProtKB-KW"/>
</dbReference>
<keyword evidence="3 8" id="KW-0645">Protease</keyword>
<dbReference type="PANTHER" id="PTHR12931:SF15">
    <property type="entry name" value="UBIQUITIN THIOESTERASE OTUBAIN-LIKE"/>
    <property type="match status" value="1"/>
</dbReference>
<comment type="catalytic activity">
    <reaction evidence="1 8">
        <text>Thiol-dependent hydrolysis of ester, thioester, amide, peptide and isopeptide bonds formed by the C-terminal Gly of ubiquitin (a 76-residue protein attached to proteins as an intracellular targeting signal).</text>
        <dbReference type="EC" id="3.4.19.12"/>
    </reaction>
</comment>
<feature type="active site" evidence="9">
    <location>
        <position position="271"/>
    </location>
</feature>
<dbReference type="InterPro" id="IPR019400">
    <property type="entry name" value="Peptidase_C65_otubain"/>
</dbReference>
<name>A0A1I7U878_9PELO</name>
<accession>A0A1I7U878</accession>
<reference evidence="13" key="1">
    <citation type="submission" date="2016-11" db="UniProtKB">
        <authorList>
            <consortium name="WormBaseParasite"/>
        </authorList>
    </citation>
    <scope>IDENTIFICATION</scope>
</reference>
<keyword evidence="4 8" id="KW-0833">Ubl conjugation pathway</keyword>
<dbReference type="InterPro" id="IPR016615">
    <property type="entry name" value="Otubain"/>
</dbReference>
<dbReference type="PIRSF" id="PIRSF013503">
    <property type="entry name" value="Ubiquitin_thioesterase_Otubain"/>
    <property type="match status" value="1"/>
</dbReference>
<feature type="site" description="Interacts with free ubiquitin" evidence="10">
    <location>
        <position position="221"/>
    </location>
</feature>
<dbReference type="AlphaFoldDB" id="A0A1I7U878"/>
<dbReference type="GO" id="GO:0005634">
    <property type="term" value="C:nucleus"/>
    <property type="evidence" value="ECO:0007669"/>
    <property type="project" value="TreeGrafter"/>
</dbReference>
<dbReference type="InterPro" id="IPR042468">
    <property type="entry name" value="Peptidase_C65_otubain_sub1"/>
</dbReference>
<keyword evidence="6 8" id="KW-0788">Thiol protease</keyword>
<feature type="domain" description="OTU" evidence="11">
    <location>
        <begin position="79"/>
        <end position="278"/>
    </location>
</feature>
<comment type="function">
    <text evidence="7">Hydrolase that can remove conjugated ubiquitin from proteins and plays an important regulatory role at the level of protein turnover by preventing degradation. Specifically cleaves 'Lys-48'-linked polyubiquitin.</text>
</comment>
<evidence type="ECO:0000256" key="10">
    <source>
        <dbReference type="PIRSR" id="PIRSR013503-2"/>
    </source>
</evidence>